<dbReference type="EMBL" id="JAGQHS010000317">
    <property type="protein sequence ID" value="MCA9759341.1"/>
    <property type="molecule type" value="Genomic_DNA"/>
</dbReference>
<sequence>MLRLRLRPSASAFVYLCLLSVGLLATPTLAGPNAGGTLIVHGDPNVEYTSDIDDYSGFAELPGGCESAITNYPSDETFVWWVKAAFPEDATPRLAAAVFGIDYDEDAVILIAHGPSGDFELPDPSWPAPQSGTAVAFAQARTESLVDLYWFAGYNYSLDGADVSFDLVPSPSQGAEFADDLVPANLDPVVGLGKLGFGNKFGELPCPEPIGDGVGACCDGVGNCSISSPGECAERDGTYMGHGTDCEPSTCGGQEDYGACCRSDGTCDITLRTGCTQGVWHEGVPCNPSPCPPPERACCFEDVSCLLLLEEDCALQGGLWFAEERECSPNPCPSLIPGACCLDNGDCLITNATECRIDIDGAWQGVGTECEPNPCSTPLGACCLIDDSCIVTIANDCTDGEWLGPDTVCEPNPCVILGACCNVDGSCSVVSQAECGSGEWQGANTDCDPDPCGEEGACCLDGGECVVTDFAGCYGQVGAWQGGGTVCDPNPCPQPTGACCFPGGNHCSIRTEESCLQNPGYYYVGDDTVCEPNPCPDVLGACCFEDDICEVLSVQDCDVANGVYVGRGTECDPNPCSVVPVLEESWGTLKSKYR</sequence>
<organism evidence="2 3">
    <name type="scientific">Eiseniibacteriota bacterium</name>
    <dbReference type="NCBI Taxonomy" id="2212470"/>
    <lineage>
        <taxon>Bacteria</taxon>
        <taxon>Candidatus Eiseniibacteriota</taxon>
    </lineage>
</organism>
<proteinExistence type="predicted"/>
<keyword evidence="1" id="KW-0732">Signal</keyword>
<evidence type="ECO:0000313" key="3">
    <source>
        <dbReference type="Proteomes" id="UP000739538"/>
    </source>
</evidence>
<feature type="chain" id="PRO_5037697242" evidence="1">
    <location>
        <begin position="31"/>
        <end position="594"/>
    </location>
</feature>
<name>A0A956NIE7_UNCEI</name>
<reference evidence="2" key="2">
    <citation type="journal article" date="2021" name="Microbiome">
        <title>Successional dynamics and alternative stable states in a saline activated sludge microbial community over 9 years.</title>
        <authorList>
            <person name="Wang Y."/>
            <person name="Ye J."/>
            <person name="Ju F."/>
            <person name="Liu L."/>
            <person name="Boyd J.A."/>
            <person name="Deng Y."/>
            <person name="Parks D.H."/>
            <person name="Jiang X."/>
            <person name="Yin X."/>
            <person name="Woodcroft B.J."/>
            <person name="Tyson G.W."/>
            <person name="Hugenholtz P."/>
            <person name="Polz M.F."/>
            <person name="Zhang T."/>
        </authorList>
    </citation>
    <scope>NUCLEOTIDE SEQUENCE</scope>
    <source>
        <strain evidence="2">HKST-UBA02</strain>
    </source>
</reference>
<gene>
    <name evidence="2" type="ORF">KDA27_26345</name>
</gene>
<comment type="caution">
    <text evidence="2">The sequence shown here is derived from an EMBL/GenBank/DDBJ whole genome shotgun (WGS) entry which is preliminary data.</text>
</comment>
<accession>A0A956NIE7</accession>
<reference evidence="2" key="1">
    <citation type="submission" date="2020-04" db="EMBL/GenBank/DDBJ databases">
        <authorList>
            <person name="Zhang T."/>
        </authorList>
    </citation>
    <scope>NUCLEOTIDE SEQUENCE</scope>
    <source>
        <strain evidence="2">HKST-UBA02</strain>
    </source>
</reference>
<feature type="signal peptide" evidence="1">
    <location>
        <begin position="1"/>
        <end position="30"/>
    </location>
</feature>
<dbReference type="Proteomes" id="UP000739538">
    <property type="component" value="Unassembled WGS sequence"/>
</dbReference>
<evidence type="ECO:0000313" key="2">
    <source>
        <dbReference type="EMBL" id="MCA9759341.1"/>
    </source>
</evidence>
<evidence type="ECO:0000256" key="1">
    <source>
        <dbReference type="SAM" id="SignalP"/>
    </source>
</evidence>
<protein>
    <submittedName>
        <fullName evidence="2">Uncharacterized protein</fullName>
    </submittedName>
</protein>
<dbReference type="AlphaFoldDB" id="A0A956NIE7"/>